<organism evidence="2 3">
    <name type="scientific">Bos indicus</name>
    <name type="common">Zebu</name>
    <dbReference type="NCBI Taxonomy" id="9915"/>
    <lineage>
        <taxon>Eukaryota</taxon>
        <taxon>Metazoa</taxon>
        <taxon>Chordata</taxon>
        <taxon>Craniata</taxon>
        <taxon>Vertebrata</taxon>
        <taxon>Euteleostomi</taxon>
        <taxon>Mammalia</taxon>
        <taxon>Eutheria</taxon>
        <taxon>Laurasiatheria</taxon>
        <taxon>Artiodactyla</taxon>
        <taxon>Ruminantia</taxon>
        <taxon>Pecora</taxon>
        <taxon>Bovidae</taxon>
        <taxon>Bovinae</taxon>
        <taxon>Bos</taxon>
    </lineage>
</organism>
<protein>
    <submittedName>
        <fullName evidence="3">Uncharacterized protein</fullName>
    </submittedName>
</protein>
<name>A0ABM4QKF1_BOSIN</name>
<reference evidence="3" key="1">
    <citation type="submission" date="2025-08" db="UniProtKB">
        <authorList>
            <consortium name="RefSeq"/>
        </authorList>
    </citation>
    <scope>IDENTIFICATION</scope>
    <source>
        <tissue evidence="3">Blood</tissue>
    </source>
</reference>
<evidence type="ECO:0000313" key="2">
    <source>
        <dbReference type="Proteomes" id="UP001652663"/>
    </source>
</evidence>
<feature type="compositionally biased region" description="Low complexity" evidence="1">
    <location>
        <begin position="130"/>
        <end position="140"/>
    </location>
</feature>
<evidence type="ECO:0000256" key="1">
    <source>
        <dbReference type="SAM" id="MobiDB-lite"/>
    </source>
</evidence>
<keyword evidence="2" id="KW-1185">Reference proteome</keyword>
<proteinExistence type="predicted"/>
<dbReference type="Proteomes" id="UP001652663">
    <property type="component" value="Chromosome 16"/>
</dbReference>
<dbReference type="GeneID" id="109570789"/>
<accession>A0ABM4QKF1</accession>
<gene>
    <name evidence="3" type="primary">LOC109570789</name>
</gene>
<evidence type="ECO:0000313" key="3">
    <source>
        <dbReference type="RefSeq" id="XP_070623776.1"/>
    </source>
</evidence>
<sequence>MDWQVEQDCPGQSSRTPSHFLLQETSEGVWGPGGANALGLSAQHAVPLLPVPQQHRNREALAGAGGGGASPQGTGRERGNHPSHVGVGCALGQKTGVPRRGALPGHRARSAVEPVAHRHRVPAPPPLPPAGTGASSATARTARRPSSPPGARSRSRRPDSTAIATLPGASRRSAAGPKPRRAEGGLSPEAQMRTRRGAGQPVRW</sequence>
<feature type="region of interest" description="Disordered" evidence="1">
    <location>
        <begin position="52"/>
        <end position="204"/>
    </location>
</feature>
<dbReference type="RefSeq" id="XP_070623776.1">
    <property type="nucleotide sequence ID" value="XM_070767675.1"/>
</dbReference>